<feature type="domain" description="Histidine-specific methyltransferase SAM-dependent" evidence="3">
    <location>
        <begin position="1"/>
        <end position="129"/>
    </location>
</feature>
<keyword evidence="1 4" id="KW-0489">Methyltransferase</keyword>
<reference evidence="4 5" key="1">
    <citation type="submission" date="2012-05" db="EMBL/GenBank/DDBJ databases">
        <title>Genome sequence of Nitritalea halalkaliphila LW7.</title>
        <authorList>
            <person name="Jangir P.K."/>
            <person name="Singh A."/>
            <person name="Shivaji S."/>
            <person name="Sharma R."/>
        </authorList>
    </citation>
    <scope>NUCLEOTIDE SEQUENCE [LARGE SCALE GENOMIC DNA]</scope>
    <source>
        <strain evidence="4 5">LW7</strain>
    </source>
</reference>
<dbReference type="Pfam" id="PF10017">
    <property type="entry name" value="Methyltransf_33"/>
    <property type="match status" value="1"/>
</dbReference>
<dbReference type="PATRIC" id="fig|1189621.3.peg.1064"/>
<dbReference type="PANTHER" id="PTHR43397">
    <property type="entry name" value="ERGOTHIONEINE BIOSYNTHESIS PROTEIN 1"/>
    <property type="match status" value="1"/>
</dbReference>
<name>I5C859_9BACT</name>
<dbReference type="GO" id="GO:0032259">
    <property type="term" value="P:methylation"/>
    <property type="evidence" value="ECO:0007669"/>
    <property type="project" value="UniProtKB-KW"/>
</dbReference>
<dbReference type="InterPro" id="IPR051128">
    <property type="entry name" value="EgtD_Methyltrsf_superfamily"/>
</dbReference>
<evidence type="ECO:0000256" key="1">
    <source>
        <dbReference type="ARBA" id="ARBA00022603"/>
    </source>
</evidence>
<evidence type="ECO:0000259" key="3">
    <source>
        <dbReference type="Pfam" id="PF10017"/>
    </source>
</evidence>
<proteinExistence type="predicted"/>
<dbReference type="RefSeq" id="WP_009053778.1">
    <property type="nucleotide sequence ID" value="NZ_AJYA01000010.1"/>
</dbReference>
<dbReference type="InterPro" id="IPR019257">
    <property type="entry name" value="MeTrfase_dom"/>
</dbReference>
<dbReference type="STRING" id="1189621.A3SI_05102"/>
<keyword evidence="5" id="KW-1185">Reference proteome</keyword>
<dbReference type="Proteomes" id="UP000005551">
    <property type="component" value="Unassembled WGS sequence"/>
</dbReference>
<organism evidence="4 5">
    <name type="scientific">Nitritalea halalkaliphila LW7</name>
    <dbReference type="NCBI Taxonomy" id="1189621"/>
    <lineage>
        <taxon>Bacteria</taxon>
        <taxon>Pseudomonadati</taxon>
        <taxon>Bacteroidota</taxon>
        <taxon>Cytophagia</taxon>
        <taxon>Cytophagales</taxon>
        <taxon>Cyclobacteriaceae</taxon>
        <taxon>Nitritalea</taxon>
    </lineage>
</organism>
<comment type="caution">
    <text evidence="4">The sequence shown here is derived from an EMBL/GenBank/DDBJ whole genome shotgun (WGS) entry which is preliminary data.</text>
</comment>
<accession>I5C859</accession>
<dbReference type="EMBL" id="AJYA01000010">
    <property type="protein sequence ID" value="EIM78011.1"/>
    <property type="molecule type" value="Genomic_DNA"/>
</dbReference>
<gene>
    <name evidence="4" type="ORF">A3SI_05102</name>
</gene>
<evidence type="ECO:0000313" key="4">
    <source>
        <dbReference type="EMBL" id="EIM78011.1"/>
    </source>
</evidence>
<keyword evidence="2 4" id="KW-0808">Transferase</keyword>
<sequence length="137" mass="15405">MLLGADLKKHPQTVRAAYADPEGITSRFNLNLLQRINRELQADFQLDQFLHEAIYHPMSGAAESFLVSLQEQTVHIQGQAIHFQAFEAIHTEISQKYSLEGLEKLALGSGFQPKAHFLDQKAYFSLNLWAHAKSGGE</sequence>
<dbReference type="PANTHER" id="PTHR43397:SF1">
    <property type="entry name" value="ERGOTHIONEINE BIOSYNTHESIS PROTEIN 1"/>
    <property type="match status" value="1"/>
</dbReference>
<dbReference type="AlphaFoldDB" id="I5C859"/>
<evidence type="ECO:0000313" key="5">
    <source>
        <dbReference type="Proteomes" id="UP000005551"/>
    </source>
</evidence>
<dbReference type="GO" id="GO:0008168">
    <property type="term" value="F:methyltransferase activity"/>
    <property type="evidence" value="ECO:0007669"/>
    <property type="project" value="UniProtKB-KW"/>
</dbReference>
<evidence type="ECO:0000256" key="2">
    <source>
        <dbReference type="ARBA" id="ARBA00022679"/>
    </source>
</evidence>
<protein>
    <submittedName>
        <fullName evidence="4">Methyltransferase</fullName>
    </submittedName>
</protein>